<dbReference type="EC" id="3.4.-.-" evidence="13"/>
<feature type="region of interest" description="Disordered" evidence="9">
    <location>
        <begin position="1"/>
        <end position="27"/>
    </location>
</feature>
<evidence type="ECO:0000256" key="7">
    <source>
        <dbReference type="ARBA" id="ARBA00034000"/>
    </source>
</evidence>
<feature type="compositionally biased region" description="Basic and acidic residues" evidence="9">
    <location>
        <begin position="677"/>
        <end position="696"/>
    </location>
</feature>
<sequence length="892" mass="98833">MTEYMSRAERRQAKRQDNQNQPKGQKGKKKGLFKRIALICFLIILFLVLAGVITVFAIIKQAPTLDPKLLKDPMSTTIYDKNGHKIDTVYTQENRTYAPINKIPKVVQEAFISTEDNRFYKHFGIDPYRIGGAVVANLTHGFGSEGGSTLDQQVIKNSLLTPQKTLTRKIQEAYLAIRLDQKYSKQQILEMYLNKIYLGEAAYGVGTAAKVYFGKNVQDLTLPEAAMLASLPKAPSYYDPLANPKEAKQRQELVLDTMAKNHYITKEQADKAKQVSIKELTKNHKGLQKPKRKYNAYINYVYDELVNKKKVISKDEFYQGGLKIYTNLDPKAQQRLQDVLNNDGNFPGVKKNFQAGAAIIDTKTGAVQAIGGGRHYENGINWATSTDNAVGSTAKPIMDYGPAIEYQNWSTAHRVIDKPYKYKNGQSLGNWDGKYKGTMTMREALAQSRNIPAVRTLHQLLEDEGEGKIKEFTSKLGLDFKDVYESYAIGAFTASPLQMAGAYAAFGNNGVYNEPHAVTSIAFPDGHTIDLDHKEHVAMHDYTAYMITDMLKSVIHDPQGTGRDANISGVPVAGKTGSTNIPDEYAQKHGLSSYEQLHGDLDSWFVGYTTELTMSVWTGYTPSNDPDSGSYLPVSQQHYAQDIFKYVMQDLVSPHTPDFKKPDSVIESGGELYVRGHQSDDVIVPKHAGTDKKKEQSSSSSEEQSSTDTNSSDNSDNSKQKDNKQKQKDQQEKDKKDKEDKKDQKDKQDKQNQDNQSNDQNSDQNTNNDQNQNDQNNQDNQGQKDNENNHQGDNQDQGGHGNNQDQGGQDQGDQGNQGNNGGHNGQGNQGDSNNQGHQGGQTNTGNSGDNGNQNPSQNNSGNNDGKPSSSDGNSNKTDSGDNQQNSQSSEGH</sequence>
<name>A0ABS2Q0A5_9BACL</name>
<keyword evidence="10" id="KW-0472">Membrane</keyword>
<reference evidence="13 14" key="1">
    <citation type="submission" date="2021-01" db="EMBL/GenBank/DDBJ databases">
        <title>Genomic Encyclopedia of Type Strains, Phase IV (KMG-IV): sequencing the most valuable type-strain genomes for metagenomic binning, comparative biology and taxonomic classification.</title>
        <authorList>
            <person name="Goeker M."/>
        </authorList>
    </citation>
    <scope>NUCLEOTIDE SEQUENCE [LARGE SCALE GENOMIC DNA]</scope>
    <source>
        <strain evidence="13 14">DSM 28236</strain>
    </source>
</reference>
<keyword evidence="6" id="KW-0511">Multifunctional enzyme</keyword>
<proteinExistence type="predicted"/>
<evidence type="ECO:0000256" key="4">
    <source>
        <dbReference type="ARBA" id="ARBA00022679"/>
    </source>
</evidence>
<dbReference type="EC" id="2.4.1.-" evidence="13"/>
<feature type="compositionally biased region" description="Basic and acidic residues" evidence="9">
    <location>
        <begin position="716"/>
        <end position="752"/>
    </location>
</feature>
<evidence type="ECO:0000313" key="14">
    <source>
        <dbReference type="Proteomes" id="UP000808914"/>
    </source>
</evidence>
<dbReference type="NCBIfam" id="TIGR02074">
    <property type="entry name" value="PBP_1a_fam"/>
    <property type="match status" value="1"/>
</dbReference>
<feature type="compositionally biased region" description="Low complexity" evidence="9">
    <location>
        <begin position="697"/>
        <end position="715"/>
    </location>
</feature>
<evidence type="ECO:0000256" key="9">
    <source>
        <dbReference type="SAM" id="MobiDB-lite"/>
    </source>
</evidence>
<dbReference type="InterPro" id="IPR050396">
    <property type="entry name" value="Glycosyltr_51/Transpeptidase"/>
</dbReference>
<dbReference type="GO" id="GO:0016787">
    <property type="term" value="F:hydrolase activity"/>
    <property type="evidence" value="ECO:0007669"/>
    <property type="project" value="UniProtKB-KW"/>
</dbReference>
<dbReference type="Proteomes" id="UP000808914">
    <property type="component" value="Unassembled WGS sequence"/>
</dbReference>
<feature type="domain" description="Penicillin-binding protein transpeptidase" evidence="11">
    <location>
        <begin position="356"/>
        <end position="648"/>
    </location>
</feature>
<keyword evidence="1" id="KW-0121">Carboxypeptidase</keyword>
<evidence type="ECO:0000256" key="8">
    <source>
        <dbReference type="ARBA" id="ARBA00049902"/>
    </source>
</evidence>
<feature type="compositionally biased region" description="Basic and acidic residues" evidence="9">
    <location>
        <begin position="1"/>
        <end position="17"/>
    </location>
</feature>
<dbReference type="SUPFAM" id="SSF53955">
    <property type="entry name" value="Lysozyme-like"/>
    <property type="match status" value="1"/>
</dbReference>
<dbReference type="GO" id="GO:0016757">
    <property type="term" value="F:glycosyltransferase activity"/>
    <property type="evidence" value="ECO:0007669"/>
    <property type="project" value="UniProtKB-KW"/>
</dbReference>
<comment type="caution">
    <text evidence="13">The sequence shown here is derived from an EMBL/GenBank/DDBJ whole genome shotgun (WGS) entry which is preliminary data.</text>
</comment>
<feature type="compositionally biased region" description="Polar residues" evidence="9">
    <location>
        <begin position="866"/>
        <end position="881"/>
    </location>
</feature>
<protein>
    <submittedName>
        <fullName evidence="13">Penicillin-binding protein 1A</fullName>
        <ecNumber evidence="13">2.4.1.-</ecNumber>
        <ecNumber evidence="13">3.4.-.-</ecNumber>
    </submittedName>
</protein>
<keyword evidence="3 13" id="KW-0328">Glycosyltransferase</keyword>
<accession>A0ABS2Q0A5</accession>
<feature type="compositionally biased region" description="Low complexity" evidence="9">
    <location>
        <begin position="753"/>
        <end position="781"/>
    </location>
</feature>
<evidence type="ECO:0000256" key="1">
    <source>
        <dbReference type="ARBA" id="ARBA00022645"/>
    </source>
</evidence>
<feature type="compositionally biased region" description="Low complexity" evidence="9">
    <location>
        <begin position="829"/>
        <end position="865"/>
    </location>
</feature>
<feature type="transmembrane region" description="Helical" evidence="10">
    <location>
        <begin position="36"/>
        <end position="59"/>
    </location>
</feature>
<comment type="catalytic activity">
    <reaction evidence="8">
        <text>[GlcNAc-(1-&gt;4)-Mur2Ac(oyl-L-Ala-gamma-D-Glu-L-Lys-D-Ala-D-Ala)](n)-di-trans,octa-cis-undecaprenyl diphosphate + beta-D-GlcNAc-(1-&gt;4)-Mur2Ac(oyl-L-Ala-gamma-D-Glu-L-Lys-D-Ala-D-Ala)-di-trans,octa-cis-undecaprenyl diphosphate = [GlcNAc-(1-&gt;4)-Mur2Ac(oyl-L-Ala-gamma-D-Glu-L-Lys-D-Ala-D-Ala)](n+1)-di-trans,octa-cis-undecaprenyl diphosphate + di-trans,octa-cis-undecaprenyl diphosphate + H(+)</text>
        <dbReference type="Rhea" id="RHEA:23708"/>
        <dbReference type="Rhea" id="RHEA-COMP:9602"/>
        <dbReference type="Rhea" id="RHEA-COMP:9603"/>
        <dbReference type="ChEBI" id="CHEBI:15378"/>
        <dbReference type="ChEBI" id="CHEBI:58405"/>
        <dbReference type="ChEBI" id="CHEBI:60033"/>
        <dbReference type="ChEBI" id="CHEBI:78435"/>
        <dbReference type="EC" id="2.4.99.28"/>
    </reaction>
</comment>
<gene>
    <name evidence="13" type="ORF">JOD45_001466</name>
</gene>
<comment type="catalytic activity">
    <reaction evidence="7">
        <text>Preferential cleavage: (Ac)2-L-Lys-D-Ala-|-D-Ala. Also transpeptidation of peptidyl-alanyl moieties that are N-acyl substituents of D-alanine.</text>
        <dbReference type="EC" id="3.4.16.4"/>
    </reaction>
</comment>
<feature type="domain" description="Glycosyl transferase family 51" evidence="12">
    <location>
        <begin position="83"/>
        <end position="258"/>
    </location>
</feature>
<dbReference type="Gene3D" id="3.40.710.10">
    <property type="entry name" value="DD-peptidase/beta-lactamase superfamily"/>
    <property type="match status" value="1"/>
</dbReference>
<dbReference type="PANTHER" id="PTHR32282">
    <property type="entry name" value="BINDING PROTEIN TRANSPEPTIDASE, PUTATIVE-RELATED"/>
    <property type="match status" value="1"/>
</dbReference>
<evidence type="ECO:0000256" key="2">
    <source>
        <dbReference type="ARBA" id="ARBA00022670"/>
    </source>
</evidence>
<evidence type="ECO:0000256" key="5">
    <source>
        <dbReference type="ARBA" id="ARBA00022801"/>
    </source>
</evidence>
<evidence type="ECO:0000256" key="10">
    <source>
        <dbReference type="SAM" id="Phobius"/>
    </source>
</evidence>
<dbReference type="Pfam" id="PF00912">
    <property type="entry name" value="Transgly"/>
    <property type="match status" value="1"/>
</dbReference>
<dbReference type="InterPro" id="IPR001264">
    <property type="entry name" value="Glyco_trans_51"/>
</dbReference>
<dbReference type="InterPro" id="IPR001460">
    <property type="entry name" value="PCN-bd_Tpept"/>
</dbReference>
<dbReference type="Pfam" id="PF00905">
    <property type="entry name" value="Transpeptidase"/>
    <property type="match status" value="1"/>
</dbReference>
<keyword evidence="10" id="KW-1133">Transmembrane helix</keyword>
<dbReference type="InterPro" id="IPR036950">
    <property type="entry name" value="PBP_transglycosylase"/>
</dbReference>
<keyword evidence="14" id="KW-1185">Reference proteome</keyword>
<feature type="region of interest" description="Disordered" evidence="9">
    <location>
        <begin position="673"/>
        <end position="892"/>
    </location>
</feature>
<dbReference type="RefSeq" id="WP_205003182.1">
    <property type="nucleotide sequence ID" value="NZ_JAFBER010000007.1"/>
</dbReference>
<dbReference type="InterPro" id="IPR012338">
    <property type="entry name" value="Beta-lactam/transpept-like"/>
</dbReference>
<keyword evidence="5 13" id="KW-0378">Hydrolase</keyword>
<dbReference type="EMBL" id="JAFBER010000007">
    <property type="protein sequence ID" value="MBM7645255.1"/>
    <property type="molecule type" value="Genomic_DNA"/>
</dbReference>
<feature type="compositionally biased region" description="Low complexity" evidence="9">
    <location>
        <begin position="791"/>
        <end position="817"/>
    </location>
</feature>
<feature type="compositionally biased region" description="Gly residues" evidence="9">
    <location>
        <begin position="818"/>
        <end position="828"/>
    </location>
</feature>
<evidence type="ECO:0000256" key="3">
    <source>
        <dbReference type="ARBA" id="ARBA00022676"/>
    </source>
</evidence>
<dbReference type="Gene3D" id="1.10.3810.10">
    <property type="entry name" value="Biosynthetic peptidoglycan transglycosylase-like"/>
    <property type="match status" value="1"/>
</dbReference>
<evidence type="ECO:0000256" key="6">
    <source>
        <dbReference type="ARBA" id="ARBA00023268"/>
    </source>
</evidence>
<evidence type="ECO:0000259" key="12">
    <source>
        <dbReference type="Pfam" id="PF00912"/>
    </source>
</evidence>
<feature type="compositionally biased region" description="Low complexity" evidence="9">
    <location>
        <begin position="882"/>
        <end position="892"/>
    </location>
</feature>
<keyword evidence="10" id="KW-0812">Transmembrane</keyword>
<evidence type="ECO:0000259" key="11">
    <source>
        <dbReference type="Pfam" id="PF00905"/>
    </source>
</evidence>
<keyword evidence="4 13" id="KW-0808">Transferase</keyword>
<organism evidence="13 14">
    <name type="scientific">Scopulibacillus daqui</name>
    <dbReference type="NCBI Taxonomy" id="1469162"/>
    <lineage>
        <taxon>Bacteria</taxon>
        <taxon>Bacillati</taxon>
        <taxon>Bacillota</taxon>
        <taxon>Bacilli</taxon>
        <taxon>Bacillales</taxon>
        <taxon>Sporolactobacillaceae</taxon>
        <taxon>Scopulibacillus</taxon>
    </lineage>
</organism>
<keyword evidence="2" id="KW-0645">Protease</keyword>
<dbReference type="PANTHER" id="PTHR32282:SF29">
    <property type="entry name" value="PENICILLIN-BINDING PROTEIN 1A"/>
    <property type="match status" value="1"/>
</dbReference>
<dbReference type="InterPro" id="IPR023346">
    <property type="entry name" value="Lysozyme-like_dom_sf"/>
</dbReference>
<evidence type="ECO:0000313" key="13">
    <source>
        <dbReference type="EMBL" id="MBM7645255.1"/>
    </source>
</evidence>
<dbReference type="SUPFAM" id="SSF56601">
    <property type="entry name" value="beta-lactamase/transpeptidase-like"/>
    <property type="match status" value="1"/>
</dbReference>